<evidence type="ECO:0000256" key="5">
    <source>
        <dbReference type="ARBA" id="ARBA00022553"/>
    </source>
</evidence>
<evidence type="ECO:0000256" key="9">
    <source>
        <dbReference type="ARBA" id="ARBA00023015"/>
    </source>
</evidence>
<dbReference type="PROSITE" id="PS50110">
    <property type="entry name" value="RESPONSE_REGULATORY"/>
    <property type="match status" value="1"/>
</dbReference>
<keyword evidence="11" id="KW-0010">Activator</keyword>
<keyword evidence="10" id="KW-0238">DNA-binding</keyword>
<dbReference type="GO" id="GO:0005524">
    <property type="term" value="F:ATP binding"/>
    <property type="evidence" value="ECO:0007669"/>
    <property type="project" value="UniProtKB-KW"/>
</dbReference>
<evidence type="ECO:0000256" key="13">
    <source>
        <dbReference type="ARBA" id="ARBA00023231"/>
    </source>
</evidence>
<dbReference type="InterPro" id="IPR011006">
    <property type="entry name" value="CheY-like_superfamily"/>
</dbReference>
<evidence type="ECO:0000256" key="12">
    <source>
        <dbReference type="ARBA" id="ARBA00023163"/>
    </source>
</evidence>
<dbReference type="GO" id="GO:0006355">
    <property type="term" value="P:regulation of DNA-templated transcription"/>
    <property type="evidence" value="ECO:0007669"/>
    <property type="project" value="InterPro"/>
</dbReference>
<evidence type="ECO:0000256" key="8">
    <source>
        <dbReference type="ARBA" id="ARBA00023012"/>
    </source>
</evidence>
<dbReference type="SUPFAM" id="SSF52172">
    <property type="entry name" value="CheY-like"/>
    <property type="match status" value="1"/>
</dbReference>
<evidence type="ECO:0000256" key="15">
    <source>
        <dbReference type="ARBA" id="ARBA00031910"/>
    </source>
</evidence>
<keyword evidence="6" id="KW-0547">Nucleotide-binding</keyword>
<evidence type="ECO:0000259" key="18">
    <source>
        <dbReference type="PROSITE" id="PS50110"/>
    </source>
</evidence>
<dbReference type="Gene3D" id="1.10.8.60">
    <property type="match status" value="1"/>
</dbReference>
<dbReference type="GO" id="GO:0005737">
    <property type="term" value="C:cytoplasm"/>
    <property type="evidence" value="ECO:0007669"/>
    <property type="project" value="UniProtKB-SubCell"/>
</dbReference>
<dbReference type="GO" id="GO:0043565">
    <property type="term" value="F:sequence-specific DNA binding"/>
    <property type="evidence" value="ECO:0007669"/>
    <property type="project" value="InterPro"/>
</dbReference>
<dbReference type="PANTHER" id="PTHR32071:SF95">
    <property type="entry name" value="DNA-BINDING TRANSCRIPTIONAL REGULATOR NTRC"/>
    <property type="match status" value="1"/>
</dbReference>
<dbReference type="EMBL" id="CP025958">
    <property type="protein sequence ID" value="AWM41641.1"/>
    <property type="molecule type" value="Genomic_DNA"/>
</dbReference>
<dbReference type="KEGG" id="gog:C1280_34675"/>
<evidence type="ECO:0000313" key="20">
    <source>
        <dbReference type="Proteomes" id="UP000245802"/>
    </source>
</evidence>
<evidence type="ECO:0000256" key="11">
    <source>
        <dbReference type="ARBA" id="ARBA00023159"/>
    </source>
</evidence>
<protein>
    <recommendedName>
        <fullName evidence="2">DNA-binding transcriptional regulator NtrC</fullName>
    </recommendedName>
    <alternativeName>
        <fullName evidence="14">Nitrogen regulation protein NR(I)</fullName>
    </alternativeName>
    <alternativeName>
        <fullName evidence="15">Nitrogen regulator I</fullName>
    </alternativeName>
</protein>
<dbReference type="RefSeq" id="WP_010040900.1">
    <property type="nucleotide sequence ID" value="NZ_CP025958.1"/>
</dbReference>
<dbReference type="OrthoDB" id="9803970at2"/>
<dbReference type="SMART" id="SM00448">
    <property type="entry name" value="REC"/>
    <property type="match status" value="1"/>
</dbReference>
<evidence type="ECO:0000256" key="6">
    <source>
        <dbReference type="ARBA" id="ARBA00022741"/>
    </source>
</evidence>
<organism evidence="19 20">
    <name type="scientific">Gemmata obscuriglobus</name>
    <dbReference type="NCBI Taxonomy" id="114"/>
    <lineage>
        <taxon>Bacteria</taxon>
        <taxon>Pseudomonadati</taxon>
        <taxon>Planctomycetota</taxon>
        <taxon>Planctomycetia</taxon>
        <taxon>Gemmatales</taxon>
        <taxon>Gemmataceae</taxon>
        <taxon>Gemmata</taxon>
    </lineage>
</organism>
<evidence type="ECO:0000256" key="3">
    <source>
        <dbReference type="ARBA" id="ARBA00022490"/>
    </source>
</evidence>
<dbReference type="SMART" id="SM00382">
    <property type="entry name" value="AAA"/>
    <property type="match status" value="1"/>
</dbReference>
<feature type="domain" description="Sigma-54 factor interaction" evidence="17">
    <location>
        <begin position="143"/>
        <end position="372"/>
    </location>
</feature>
<evidence type="ECO:0000256" key="7">
    <source>
        <dbReference type="ARBA" id="ARBA00022840"/>
    </source>
</evidence>
<name>A0A2Z3H9T8_9BACT</name>
<evidence type="ECO:0000313" key="19">
    <source>
        <dbReference type="EMBL" id="AWM41641.1"/>
    </source>
</evidence>
<keyword evidence="12" id="KW-0804">Transcription</keyword>
<proteinExistence type="predicted"/>
<dbReference type="GO" id="GO:0000160">
    <property type="term" value="P:phosphorelay signal transduction system"/>
    <property type="evidence" value="ECO:0007669"/>
    <property type="project" value="UniProtKB-KW"/>
</dbReference>
<dbReference type="InterPro" id="IPR003593">
    <property type="entry name" value="AAA+_ATPase"/>
</dbReference>
<dbReference type="SUPFAM" id="SSF46689">
    <property type="entry name" value="Homeodomain-like"/>
    <property type="match status" value="1"/>
</dbReference>
<gene>
    <name evidence="19" type="ORF">C1280_34675</name>
</gene>
<keyword evidence="20" id="KW-1185">Reference proteome</keyword>
<dbReference type="PRINTS" id="PR01590">
    <property type="entry name" value="HTHFIS"/>
</dbReference>
<dbReference type="Pfam" id="PF00072">
    <property type="entry name" value="Response_reg"/>
    <property type="match status" value="1"/>
</dbReference>
<dbReference type="Pfam" id="PF02954">
    <property type="entry name" value="HTH_8"/>
    <property type="match status" value="1"/>
</dbReference>
<evidence type="ECO:0000256" key="16">
    <source>
        <dbReference type="PROSITE-ProRule" id="PRU00169"/>
    </source>
</evidence>
<dbReference type="Proteomes" id="UP000245802">
    <property type="component" value="Chromosome"/>
</dbReference>
<keyword evidence="4" id="KW-0678">Repressor</keyword>
<evidence type="ECO:0000256" key="1">
    <source>
        <dbReference type="ARBA" id="ARBA00004496"/>
    </source>
</evidence>
<evidence type="ECO:0000256" key="10">
    <source>
        <dbReference type="ARBA" id="ARBA00023125"/>
    </source>
</evidence>
<keyword evidence="9" id="KW-0805">Transcription regulation</keyword>
<dbReference type="Gene3D" id="3.40.50.300">
    <property type="entry name" value="P-loop containing nucleotide triphosphate hydrolases"/>
    <property type="match status" value="1"/>
</dbReference>
<dbReference type="InterPro" id="IPR001789">
    <property type="entry name" value="Sig_transdc_resp-reg_receiver"/>
</dbReference>
<dbReference type="PROSITE" id="PS00675">
    <property type="entry name" value="SIGMA54_INTERACT_1"/>
    <property type="match status" value="1"/>
</dbReference>
<feature type="domain" description="Response regulatory" evidence="18">
    <location>
        <begin position="3"/>
        <end position="118"/>
    </location>
</feature>
<sequence length="478" mass="52734">MAHVLLIDDDPELLADQVRHAFPPPANRVEVARTGAEGVARVRAERPDAVLLDLRLPDRTGLEVFEEIRALDARVPVVFVTLSKAADAAIEAMRRGALDYLFKPVDPAQLRRVIGEAVEVGRRMREPAVLTETPPDEDGGGAIVGACPAMREVYKAVGRVSAQDVAVLITGESGTGKEVIARAIYQHSKRADKPFLALNCAAIPEPLLESELFGHEKGAFTGADRRRIGRFEQCNGGTLFLDEIGDMPLALQSKLLRVLQEQTFERVGGGETVTTDVRIISATHRDLKTRAADGTFRADLYYRLGVFTVHLPPLRERGDDLALLARYYVRRFGRELGRDVRDVSAEALDRLRAYSWPGNLRELQSVLKQALLRAVGSVLLPTMLPELSTEPPTALPPAAPTAGLAEFIGRRLGEGSESLHEEAHRELDKILLPLVMEYTRGNQFQAAKVLGVARQTLRRRLRELQIVPRFTDEPDDAP</sequence>
<dbReference type="Pfam" id="PF00158">
    <property type="entry name" value="Sigma54_activat"/>
    <property type="match status" value="1"/>
</dbReference>
<comment type="subcellular location">
    <subcellularLocation>
        <location evidence="1">Cytoplasm</location>
    </subcellularLocation>
</comment>
<dbReference type="PROSITE" id="PS50045">
    <property type="entry name" value="SIGMA54_INTERACT_4"/>
    <property type="match status" value="1"/>
</dbReference>
<keyword evidence="7" id="KW-0067">ATP-binding</keyword>
<dbReference type="PANTHER" id="PTHR32071">
    <property type="entry name" value="TRANSCRIPTIONAL REGULATORY PROTEIN"/>
    <property type="match status" value="1"/>
</dbReference>
<keyword evidence="5 16" id="KW-0597">Phosphoprotein</keyword>
<dbReference type="Gene3D" id="1.10.10.60">
    <property type="entry name" value="Homeodomain-like"/>
    <property type="match status" value="1"/>
</dbReference>
<dbReference type="InterPro" id="IPR002078">
    <property type="entry name" value="Sigma_54_int"/>
</dbReference>
<dbReference type="InterPro" id="IPR002197">
    <property type="entry name" value="HTH_Fis"/>
</dbReference>
<evidence type="ECO:0000259" key="17">
    <source>
        <dbReference type="PROSITE" id="PS50045"/>
    </source>
</evidence>
<reference evidence="19 20" key="1">
    <citation type="submission" date="2018-01" db="EMBL/GenBank/DDBJ databases">
        <title>G. obscuriglobus.</title>
        <authorList>
            <person name="Franke J."/>
            <person name="Blomberg W."/>
            <person name="Selmecki A."/>
        </authorList>
    </citation>
    <scope>NUCLEOTIDE SEQUENCE [LARGE SCALE GENOMIC DNA]</scope>
    <source>
        <strain evidence="19 20">DSM 5831</strain>
    </source>
</reference>
<dbReference type="SUPFAM" id="SSF52540">
    <property type="entry name" value="P-loop containing nucleoside triphosphate hydrolases"/>
    <property type="match status" value="1"/>
</dbReference>
<dbReference type="InterPro" id="IPR025662">
    <property type="entry name" value="Sigma_54_int_dom_ATP-bd_1"/>
</dbReference>
<evidence type="ECO:0000256" key="14">
    <source>
        <dbReference type="ARBA" id="ARBA00029881"/>
    </source>
</evidence>
<dbReference type="AlphaFoldDB" id="A0A2Z3H9T8"/>
<keyword evidence="13" id="KW-0535">Nitrogen fixation</keyword>
<dbReference type="InterPro" id="IPR027417">
    <property type="entry name" value="P-loop_NTPase"/>
</dbReference>
<dbReference type="Pfam" id="PF25601">
    <property type="entry name" value="AAA_lid_14"/>
    <property type="match status" value="1"/>
</dbReference>
<accession>A0A2Z3H9T8</accession>
<evidence type="ECO:0000256" key="2">
    <source>
        <dbReference type="ARBA" id="ARBA00019059"/>
    </source>
</evidence>
<dbReference type="CDD" id="cd00009">
    <property type="entry name" value="AAA"/>
    <property type="match status" value="1"/>
</dbReference>
<keyword evidence="8" id="KW-0902">Two-component regulatory system</keyword>
<dbReference type="Gene3D" id="3.40.50.2300">
    <property type="match status" value="1"/>
</dbReference>
<dbReference type="InterPro" id="IPR058031">
    <property type="entry name" value="AAA_lid_NorR"/>
</dbReference>
<dbReference type="FunFam" id="3.40.50.300:FF:000006">
    <property type="entry name" value="DNA-binding transcriptional regulator NtrC"/>
    <property type="match status" value="1"/>
</dbReference>
<evidence type="ECO:0000256" key="4">
    <source>
        <dbReference type="ARBA" id="ARBA00022491"/>
    </source>
</evidence>
<dbReference type="CDD" id="cd00156">
    <property type="entry name" value="REC"/>
    <property type="match status" value="1"/>
</dbReference>
<dbReference type="InterPro" id="IPR009057">
    <property type="entry name" value="Homeodomain-like_sf"/>
</dbReference>
<feature type="modified residue" description="4-aspartylphosphate" evidence="16">
    <location>
        <position position="53"/>
    </location>
</feature>
<keyword evidence="3" id="KW-0963">Cytoplasm</keyword>